<evidence type="ECO:0000256" key="1">
    <source>
        <dbReference type="ARBA" id="ARBA00023157"/>
    </source>
</evidence>
<dbReference type="STRING" id="40148.A0A0E0BK76"/>
<dbReference type="Gramene" id="OGLUM11G16370.1">
    <property type="protein sequence ID" value="OGLUM11G16370.1"/>
    <property type="gene ID" value="OGLUM11G16370"/>
</dbReference>
<keyword evidence="1" id="KW-1015">Disulfide bond</keyword>
<dbReference type="Gene3D" id="2.10.25.10">
    <property type="entry name" value="Laminin"/>
    <property type="match status" value="1"/>
</dbReference>
<evidence type="ECO:0000313" key="3">
    <source>
        <dbReference type="EnsemblPlants" id="OGLUM11G16370.1"/>
    </source>
</evidence>
<reference evidence="3" key="2">
    <citation type="submission" date="2018-05" db="EMBL/GenBank/DDBJ databases">
        <title>OgluRS3 (Oryza glumaepatula Reference Sequence Version 3).</title>
        <authorList>
            <person name="Zhang J."/>
            <person name="Kudrna D."/>
            <person name="Lee S."/>
            <person name="Talag J."/>
            <person name="Welchert J."/>
            <person name="Wing R.A."/>
        </authorList>
    </citation>
    <scope>NUCLEOTIDE SEQUENCE [LARGE SCALE GENOMIC DNA]</scope>
</reference>
<dbReference type="EnsemblPlants" id="OGLUM11G16370.1">
    <property type="protein sequence ID" value="OGLUM11G16370.1"/>
    <property type="gene ID" value="OGLUM11G16370"/>
</dbReference>
<dbReference type="CDD" id="cd00054">
    <property type="entry name" value="EGF_CA"/>
    <property type="match status" value="1"/>
</dbReference>
<organism evidence="3">
    <name type="scientific">Oryza glumipatula</name>
    <dbReference type="NCBI Taxonomy" id="40148"/>
    <lineage>
        <taxon>Eukaryota</taxon>
        <taxon>Viridiplantae</taxon>
        <taxon>Streptophyta</taxon>
        <taxon>Embryophyta</taxon>
        <taxon>Tracheophyta</taxon>
        <taxon>Spermatophyta</taxon>
        <taxon>Magnoliopsida</taxon>
        <taxon>Liliopsida</taxon>
        <taxon>Poales</taxon>
        <taxon>Poaceae</taxon>
        <taxon>BOP clade</taxon>
        <taxon>Oryzoideae</taxon>
        <taxon>Oryzeae</taxon>
        <taxon>Oryzinae</taxon>
        <taxon>Oryza</taxon>
    </lineage>
</organism>
<protein>
    <recommendedName>
        <fullName evidence="2">EGF-like calcium-binding domain-containing protein</fullName>
    </recommendedName>
</protein>
<sequence length="140" mass="15165">MLDGRQDETYYTTCASYCPSATQLHVGDGRHSTLIITLSPNVSAHSDCLNATNGIGYYCKCSKGYDGNPYISDGCQNVNECDPSIYKEKYPCNGGTCHDTEGGCKCQCNFGRRKDAKDNHICQLVLPKPAVAAIGNARLI</sequence>
<accession>A0A0E0BK76</accession>
<evidence type="ECO:0000313" key="4">
    <source>
        <dbReference type="Proteomes" id="UP000026961"/>
    </source>
</evidence>
<dbReference type="Proteomes" id="UP000026961">
    <property type="component" value="Chromosome 11"/>
</dbReference>
<dbReference type="SMART" id="SM00179">
    <property type="entry name" value="EGF_CA"/>
    <property type="match status" value="1"/>
</dbReference>
<proteinExistence type="predicted"/>
<dbReference type="HOGENOM" id="CLU_1838245_0_0_1"/>
<dbReference type="GO" id="GO:0005509">
    <property type="term" value="F:calcium ion binding"/>
    <property type="evidence" value="ECO:0007669"/>
    <property type="project" value="InterPro"/>
</dbReference>
<name>A0A0E0BK76_9ORYZ</name>
<feature type="domain" description="EGF-like calcium-binding" evidence="2">
    <location>
        <begin position="77"/>
        <end position="123"/>
    </location>
</feature>
<keyword evidence="4" id="KW-1185">Reference proteome</keyword>
<dbReference type="AlphaFoldDB" id="A0A0E0BK76"/>
<reference evidence="3" key="1">
    <citation type="submission" date="2015-04" db="UniProtKB">
        <authorList>
            <consortium name="EnsemblPlants"/>
        </authorList>
    </citation>
    <scope>IDENTIFICATION</scope>
</reference>
<dbReference type="InterPro" id="IPR001881">
    <property type="entry name" value="EGF-like_Ca-bd_dom"/>
</dbReference>
<evidence type="ECO:0000259" key="2">
    <source>
        <dbReference type="SMART" id="SM00179"/>
    </source>
</evidence>